<comment type="similarity">
    <text evidence="1 2">Belongs to the UPF0225 family.</text>
</comment>
<dbReference type="OrthoDB" id="21421at2"/>
<dbReference type="HAMAP" id="MF_00612">
    <property type="entry name" value="UPF0225"/>
    <property type="match status" value="1"/>
</dbReference>
<evidence type="ECO:0000256" key="2">
    <source>
        <dbReference type="HAMAP-Rule" id="MF_00612"/>
    </source>
</evidence>
<dbReference type="PANTHER" id="PTHR33747:SF1">
    <property type="entry name" value="ADENYLATE CYCLASE-ASSOCIATED CAP C-TERMINAL DOMAIN-CONTAINING PROTEIN"/>
    <property type="match status" value="1"/>
</dbReference>
<evidence type="ECO:0000313" key="5">
    <source>
        <dbReference type="Proteomes" id="UP000245838"/>
    </source>
</evidence>
<dbReference type="NCBIfam" id="NF002486">
    <property type="entry name" value="PRK01752.1"/>
    <property type="match status" value="1"/>
</dbReference>
<name>A0A193QKD2_SODGM</name>
<dbReference type="Gene3D" id="3.10.450.50">
    <property type="match status" value="1"/>
</dbReference>
<dbReference type="InterPro" id="IPR004027">
    <property type="entry name" value="SEC_C_motif"/>
</dbReference>
<dbReference type="InterPro" id="IPR032710">
    <property type="entry name" value="NTF2-like_dom_sf"/>
</dbReference>
<protein>
    <recommendedName>
        <fullName evidence="2">UPF0225 protein SGGMMB4_03051</fullName>
    </recommendedName>
</protein>
<organism evidence="4 5">
    <name type="scientific">Sodalis glossinidius (strain morsitans)</name>
    <dbReference type="NCBI Taxonomy" id="343509"/>
    <lineage>
        <taxon>Bacteria</taxon>
        <taxon>Pseudomonadati</taxon>
        <taxon>Pseudomonadota</taxon>
        <taxon>Gammaproteobacteria</taxon>
        <taxon>Enterobacterales</taxon>
        <taxon>Bruguierivoracaceae</taxon>
        <taxon>Sodalis</taxon>
    </lineage>
</organism>
<dbReference type="EMBL" id="LN854557">
    <property type="protein sequence ID" value="CRL45380.1"/>
    <property type="molecule type" value="Genomic_DNA"/>
</dbReference>
<dbReference type="KEGG" id="sgl:SG1365"/>
<dbReference type="InterPro" id="IPR023006">
    <property type="entry name" value="YchJ-like"/>
</dbReference>
<dbReference type="Pfam" id="PF17775">
    <property type="entry name" value="YchJ_M-like"/>
    <property type="match status" value="1"/>
</dbReference>
<evidence type="ECO:0000259" key="3">
    <source>
        <dbReference type="Pfam" id="PF17775"/>
    </source>
</evidence>
<dbReference type="SMR" id="A0A193QKD2"/>
<proteinExistence type="inferred from homology"/>
<gene>
    <name evidence="4" type="ORF">SGGMMB4_03051</name>
</gene>
<dbReference type="AlphaFoldDB" id="A0A193QKD2"/>
<evidence type="ECO:0000313" key="4">
    <source>
        <dbReference type="EMBL" id="CRL45380.1"/>
    </source>
</evidence>
<dbReference type="SUPFAM" id="SSF103642">
    <property type="entry name" value="Sec-C motif"/>
    <property type="match status" value="1"/>
</dbReference>
<dbReference type="Pfam" id="PF02810">
    <property type="entry name" value="SEC-C"/>
    <property type="match status" value="2"/>
</dbReference>
<dbReference type="NCBIfam" id="NF002449">
    <property type="entry name" value="PRK01617.1"/>
    <property type="match status" value="1"/>
</dbReference>
<dbReference type="RefSeq" id="WP_011411420.1">
    <property type="nucleotide sequence ID" value="NC_007712.1"/>
</dbReference>
<evidence type="ECO:0000256" key="1">
    <source>
        <dbReference type="ARBA" id="ARBA00010839"/>
    </source>
</evidence>
<dbReference type="PANTHER" id="PTHR33747">
    <property type="entry name" value="UPF0225 PROTEIN SCO1677"/>
    <property type="match status" value="1"/>
</dbReference>
<dbReference type="InterPro" id="IPR048469">
    <property type="entry name" value="YchJ-like_M"/>
</dbReference>
<feature type="domain" description="YchJ-like middle NTF2-like" evidence="3">
    <location>
        <begin position="29"/>
        <end position="129"/>
    </location>
</feature>
<dbReference type="Proteomes" id="UP000245838">
    <property type="component" value="Chromosome sggmmb4_Chromosome"/>
</dbReference>
<sequence>MRSPCPCNSGKLYADCCAPFISKDALPATPEQLMRSRYSAFVIQDGDYLIATWHPQAVAEAWRDEITAGFRTTRWRDLAVQECAAGQDSDSGYVTFLALFYDERQRRNGFIHERSRFVRLNERWYYVDGRHIVPGRNAPCPCGSGLKYKKCCEQ</sequence>
<reference evidence="4 5" key="1">
    <citation type="submission" date="2015-05" db="EMBL/GenBank/DDBJ databases">
        <authorList>
            <person name="Goodhead I."/>
        </authorList>
    </citation>
    <scope>NUCLEOTIDE SEQUENCE [LARGE SCALE GENOMIC DNA]</scope>
    <source>
        <strain evidence="5">morsitans</strain>
    </source>
</reference>
<dbReference type="SUPFAM" id="SSF54427">
    <property type="entry name" value="NTF2-like"/>
    <property type="match status" value="1"/>
</dbReference>
<accession>A0A193QKD2</accession>